<evidence type="ECO:0000313" key="3">
    <source>
        <dbReference type="Proteomes" id="UP000001554"/>
    </source>
</evidence>
<reference evidence="4" key="2">
    <citation type="submission" date="2025-08" db="UniProtKB">
        <authorList>
            <consortium name="RefSeq"/>
        </authorList>
    </citation>
    <scope>IDENTIFICATION</scope>
    <source>
        <strain evidence="4">S238N-H82</strain>
        <tissue evidence="4">Testes</tissue>
    </source>
</reference>
<dbReference type="SMART" id="SM00028">
    <property type="entry name" value="TPR"/>
    <property type="match status" value="17"/>
</dbReference>
<dbReference type="Proteomes" id="UP000001554">
    <property type="component" value="Chromosome 15"/>
</dbReference>
<feature type="repeat" description="TPR" evidence="1">
    <location>
        <begin position="1247"/>
        <end position="1280"/>
    </location>
</feature>
<sequence length="1505" mass="170582">MLRLCEKLREADAKGRRYGLARAETGYLRALVDAVADKDRLAEVELLKSLGDVNLEKGRLGKDVGKFNMALALYIAAVVRCQNRDQGEGIEHRYKYAERRLEGMSSKGSHANKVQRTEDKGTTTPANVARKFQDLDKRHAASGNTDFLLVGYANLVVEGMVMENNILETEAIKSLGDVYLKRGTETRDTKHLTKATALYNTALARGNDSQGAFVIVHRLLYTDKIRQDIAKTSTKRPTRAKRQRNVRRPFSTDPSSFNINGGTLNSVKKPEKVETPTRIEDDNTYEEHLQNGCRALQTGDLDTAEQSFAAAIKSVHVNGRHKKEAEPLYKLGEVYLKRGIQSKNGGDFTKAAALCNAALVRARRKDIEQAIIEITQAFVKEVLKIKHKVDSDHTERHKSMLTTDRDYVEKEIKRIEQEIDPYSLDDEDPKIKEIEMKRVEAIKTLFQALVDQRKKFISYLVDECIEVMGPPPCKYAMIGLGSQATGLVTPYSDLEFAILVEVETKHNASYFRNLTHYLHLKVINLGETILPAMGIKSLNDFYSHNPLDSWFYDSITPRGFAFDGAMPHACKTPLGRGRNSTGTSELIHTPSNMTNIMKDDLTFYLKKGYHLASILGNVAFITGDQALVDEYRSLWTQQLQENYREIPLVMAFSLLRDTVSTFEKQPLTAELLNVKKEMYRFSSFAVSLWVLLHNIQPTTIWETIQNLKNSGVVSSENAHHLMVMVSISAELRLRTYIKNRGQVENMSALSSISNGTDIEEKLQKVFYISNTKQLMRYYFTAKPLRRFIPHLIGPQPLKEPFIFFDNSSELKAEIHKSLCDFKNSMTFSKERLRNCILKYGKNTAHSDVAASLRNFASALDTLGDHEKAISYYEQALKMRRSIYGEHNAHPDIAALLNSLGNTWIKLDDHKKAVSYYEQSLQMNRSIYIYGENIAHPDIAMSLNNLGTAWIELGDNRKAVSYFEQSLQMYRSIYGVGTSHPDITNSLNNLGNAWRNLGIHRKSVSYYQQSLQMKRRIYGEDTVHPDIAASLNNLGNTWYDLGDHRKAVSYYEQSLNMNCLIYGKDIAHPHITTSLNNLGNTWSNLGDHRRAVSYYEQSLQMNRSIYGEETAHSSIARSLDNLGGAWWDLGDYRKSADFIEQALQMYMSIYGKNVSHPDIATSLNNLGQAWRNLGDNRKAVSFFKQSLQMTRSIYGEDTAHPDIAVSLSNLGNTCRSLGDYRKAFSYYEQSLQMYRSIYGKDTVHPKIANSLHNLGATWNDLGYQRKAISYYEQSLQMNVSIYGKDTAHPKIANTLNNLGATWSDLGNQKKAASCYEHSLQMYRSIYGEDTAHPDIAALFINLGNTWKDLGDHRKAVTYYEQSLQMNRVIYGTNIANPDIAGSLNNLGEACRILGDLRKAYSCHKQSLQMRRGMYGEGTAHSDIAASLNNLGAIWADLCDYRKAASYIEQALQMYRSIFGEDRAHPLIIQALNNLSVLWRELGNNEKAMNYLQQSKQMKQIIKSSDQ</sequence>
<dbReference type="Pfam" id="PF13432">
    <property type="entry name" value="TPR_16"/>
    <property type="match status" value="1"/>
</dbReference>
<feature type="repeat" description="TPR" evidence="1">
    <location>
        <begin position="1027"/>
        <end position="1060"/>
    </location>
</feature>
<dbReference type="Pfam" id="PF13374">
    <property type="entry name" value="TPR_10"/>
    <property type="match status" value="2"/>
</dbReference>
<feature type="region of interest" description="Disordered" evidence="2">
    <location>
        <begin position="231"/>
        <end position="274"/>
    </location>
</feature>
<dbReference type="InterPro" id="IPR019734">
    <property type="entry name" value="TPR_rpt"/>
</dbReference>
<dbReference type="InterPro" id="IPR011990">
    <property type="entry name" value="TPR-like_helical_dom_sf"/>
</dbReference>
<dbReference type="GeneID" id="118432518"/>
<gene>
    <name evidence="4" type="primary">LOC118432518</name>
</gene>
<feature type="repeat" description="TPR" evidence="1">
    <location>
        <begin position="939"/>
        <end position="972"/>
    </location>
</feature>
<protein>
    <submittedName>
        <fullName evidence="4">Uncharacterized protein LOC118432518</fullName>
    </submittedName>
</protein>
<dbReference type="Gene3D" id="1.25.40.10">
    <property type="entry name" value="Tetratricopeptide repeat domain"/>
    <property type="match status" value="6"/>
</dbReference>
<feature type="repeat" description="TPR" evidence="1">
    <location>
        <begin position="1203"/>
        <end position="1236"/>
    </location>
</feature>
<dbReference type="Pfam" id="PF13424">
    <property type="entry name" value="TPR_12"/>
    <property type="match status" value="6"/>
</dbReference>
<dbReference type="OMA" id="AISHYAQ"/>
<feature type="region of interest" description="Disordered" evidence="2">
    <location>
        <begin position="105"/>
        <end position="124"/>
    </location>
</feature>
<feature type="compositionally biased region" description="Polar residues" evidence="2">
    <location>
        <begin position="252"/>
        <end position="266"/>
    </location>
</feature>
<keyword evidence="1" id="KW-0802">TPR repeat</keyword>
<dbReference type="RefSeq" id="XP_035700020.1">
    <property type="nucleotide sequence ID" value="XM_035844127.1"/>
</dbReference>
<proteinExistence type="predicted"/>
<name>A0A9J7MH29_BRAFL</name>
<evidence type="ECO:0000256" key="2">
    <source>
        <dbReference type="SAM" id="MobiDB-lite"/>
    </source>
</evidence>
<dbReference type="SUPFAM" id="SSF48452">
    <property type="entry name" value="TPR-like"/>
    <property type="match status" value="4"/>
</dbReference>
<accession>A0A9J7MH29</accession>
<evidence type="ECO:0000313" key="4">
    <source>
        <dbReference type="RefSeq" id="XP_035700020.1"/>
    </source>
</evidence>
<dbReference type="PROSITE" id="PS50005">
    <property type="entry name" value="TPR"/>
    <property type="match status" value="9"/>
</dbReference>
<evidence type="ECO:0000256" key="1">
    <source>
        <dbReference type="PROSITE-ProRule" id="PRU00339"/>
    </source>
</evidence>
<dbReference type="PANTHER" id="PTHR19959">
    <property type="entry name" value="KINESIN LIGHT CHAIN"/>
    <property type="match status" value="1"/>
</dbReference>
<dbReference type="OrthoDB" id="5986190at2759"/>
<feature type="repeat" description="TPR" evidence="1">
    <location>
        <begin position="1071"/>
        <end position="1104"/>
    </location>
</feature>
<dbReference type="PANTHER" id="PTHR19959:SF119">
    <property type="entry name" value="FUNGAL LIPASE-LIKE DOMAIN-CONTAINING PROTEIN"/>
    <property type="match status" value="1"/>
</dbReference>
<feature type="compositionally biased region" description="Basic residues" evidence="2">
    <location>
        <begin position="233"/>
        <end position="247"/>
    </location>
</feature>
<reference evidence="3" key="1">
    <citation type="journal article" date="2020" name="Nat. Ecol. Evol.">
        <title>Deeply conserved synteny resolves early events in vertebrate evolution.</title>
        <authorList>
            <person name="Simakov O."/>
            <person name="Marletaz F."/>
            <person name="Yue J.X."/>
            <person name="O'Connell B."/>
            <person name="Jenkins J."/>
            <person name="Brandt A."/>
            <person name="Calef R."/>
            <person name="Tung C.H."/>
            <person name="Huang T.K."/>
            <person name="Schmutz J."/>
            <person name="Satoh N."/>
            <person name="Yu J.K."/>
            <person name="Putnam N.H."/>
            <person name="Green R.E."/>
            <person name="Rokhsar D.S."/>
        </authorList>
    </citation>
    <scope>NUCLEOTIDE SEQUENCE [LARGE SCALE GENOMIC DNA]</scope>
    <source>
        <strain evidence="3">S238N-H82</strain>
    </source>
</reference>
<feature type="repeat" description="TPR" evidence="1">
    <location>
        <begin position="849"/>
        <end position="882"/>
    </location>
</feature>
<feature type="repeat" description="TPR" evidence="1">
    <location>
        <begin position="1335"/>
        <end position="1368"/>
    </location>
</feature>
<dbReference type="KEGG" id="bfo:118432518"/>
<feature type="repeat" description="TPR" evidence="1">
    <location>
        <begin position="1159"/>
        <end position="1192"/>
    </location>
</feature>
<keyword evidence="3" id="KW-1185">Reference proteome</keyword>
<organism evidence="3 4">
    <name type="scientific">Branchiostoma floridae</name>
    <name type="common">Florida lancelet</name>
    <name type="synonym">Amphioxus</name>
    <dbReference type="NCBI Taxonomy" id="7739"/>
    <lineage>
        <taxon>Eukaryota</taxon>
        <taxon>Metazoa</taxon>
        <taxon>Chordata</taxon>
        <taxon>Cephalochordata</taxon>
        <taxon>Leptocardii</taxon>
        <taxon>Amphioxiformes</taxon>
        <taxon>Branchiostomatidae</taxon>
        <taxon>Branchiostoma</taxon>
    </lineage>
</organism>
<feature type="repeat" description="TPR" evidence="1">
    <location>
        <begin position="893"/>
        <end position="926"/>
    </location>
</feature>